<proteinExistence type="predicted"/>
<organism evidence="1">
    <name type="scientific">marine sediment metagenome</name>
    <dbReference type="NCBI Taxonomy" id="412755"/>
    <lineage>
        <taxon>unclassified sequences</taxon>
        <taxon>metagenomes</taxon>
        <taxon>ecological metagenomes</taxon>
    </lineage>
</organism>
<sequence length="83" mass="9089">TLHVNATGEVSDYEVIIDAPNLATFRGRVVGNNDTAEKATDWGVINGAQIVSLRPQVNQIPKCELLIQCQNPGNHQHRNHGSF</sequence>
<protein>
    <submittedName>
        <fullName evidence="1">Uncharacterized protein</fullName>
    </submittedName>
</protein>
<accession>X1BBQ9</accession>
<name>X1BBQ9_9ZZZZ</name>
<dbReference type="EMBL" id="BART01009833">
    <property type="protein sequence ID" value="GAG81558.1"/>
    <property type="molecule type" value="Genomic_DNA"/>
</dbReference>
<dbReference type="AlphaFoldDB" id="X1BBQ9"/>
<reference evidence="1" key="1">
    <citation type="journal article" date="2014" name="Front. Microbiol.">
        <title>High frequency of phylogenetically diverse reductive dehalogenase-homologous genes in deep subseafloor sedimentary metagenomes.</title>
        <authorList>
            <person name="Kawai M."/>
            <person name="Futagami T."/>
            <person name="Toyoda A."/>
            <person name="Takaki Y."/>
            <person name="Nishi S."/>
            <person name="Hori S."/>
            <person name="Arai W."/>
            <person name="Tsubouchi T."/>
            <person name="Morono Y."/>
            <person name="Uchiyama I."/>
            <person name="Ito T."/>
            <person name="Fujiyama A."/>
            <person name="Inagaki F."/>
            <person name="Takami H."/>
        </authorList>
    </citation>
    <scope>NUCLEOTIDE SEQUENCE</scope>
    <source>
        <strain evidence="1">Expedition CK06-06</strain>
    </source>
</reference>
<gene>
    <name evidence="1" type="ORF">S01H4_21653</name>
</gene>
<feature type="non-terminal residue" evidence="1">
    <location>
        <position position="1"/>
    </location>
</feature>
<comment type="caution">
    <text evidence="1">The sequence shown here is derived from an EMBL/GenBank/DDBJ whole genome shotgun (WGS) entry which is preliminary data.</text>
</comment>
<evidence type="ECO:0000313" key="1">
    <source>
        <dbReference type="EMBL" id="GAG81558.1"/>
    </source>
</evidence>